<evidence type="ECO:0008006" key="5">
    <source>
        <dbReference type="Google" id="ProtNLM"/>
    </source>
</evidence>
<gene>
    <name evidence="3" type="ORF">CC85DRAFT_286168</name>
</gene>
<feature type="compositionally biased region" description="Basic and acidic residues" evidence="2">
    <location>
        <begin position="485"/>
        <end position="518"/>
    </location>
</feature>
<dbReference type="GO" id="GO:0005771">
    <property type="term" value="C:multivesicular body"/>
    <property type="evidence" value="ECO:0007669"/>
    <property type="project" value="TreeGrafter"/>
</dbReference>
<evidence type="ECO:0000313" key="4">
    <source>
        <dbReference type="Proteomes" id="UP000053611"/>
    </source>
</evidence>
<keyword evidence="4" id="KW-1185">Reference proteome</keyword>
<proteinExistence type="predicted"/>
<sequence length="518" mass="55646">MSKAKQDKQPPFLADTGLSPTPERLAALYSFTRAQRDANPDGYAANVKWWGDAIAGSLKAGYLGDTLVLHPSALPDKLANGTQRPRGLGGVIDALTPTTLLPLPRYESQATPIDATPSIVSRVAGGVVSAGWAVLGRLSPFGEASEEQLWKSALRNDLVHIPNVRAAAAAWVKYITDNPPIDYTDSLYSRDSFSRAFKGVTAVPLTDGDMKVLLRWLERDAGRVVIDGEIVKITSTAAPITEADRGAVAVSDALEKVEAQVEAAEKEAEACTAKARAKVAAGQRSSAAAYLRSKKGLDEVVAKRVAAGEQLRSVRRALNQAKGDAEIMSAYEASTAALASALADPRLSPDRIAATTDALADALADQREIDEAVRLGGQIAAPAEEVDDELAAELEQMVLDEKQRQETEAREKAKAEAEAKVRAEAEAKAQAEREAEAKVKAEREARIAKDKAEAEKAAAVKAAETQKETEKEKLPSDSSLANADWARRYDEAQAREAAEKARFEEERRAREARMMPAE</sequence>
<dbReference type="GeneID" id="28984021"/>
<reference evidence="3 4" key="1">
    <citation type="submission" date="2015-03" db="EMBL/GenBank/DDBJ databases">
        <title>Genomics and transcriptomics of the oil-accumulating basidiomycete yeast T. oleaginosus allow insights into substrate utilization and the diverse evolutionary trajectories of mating systems in fungi.</title>
        <authorList>
            <consortium name="DOE Joint Genome Institute"/>
            <person name="Kourist R."/>
            <person name="Kracht O."/>
            <person name="Bracharz F."/>
            <person name="Lipzen A."/>
            <person name="Nolan M."/>
            <person name="Ohm R."/>
            <person name="Grigoriev I."/>
            <person name="Sun S."/>
            <person name="Heitman J."/>
            <person name="Bruck T."/>
            <person name="Nowrousian M."/>
        </authorList>
    </citation>
    <scope>NUCLEOTIDE SEQUENCE [LARGE SCALE GENOMIC DNA]</scope>
    <source>
        <strain evidence="3 4">IBC0246</strain>
    </source>
</reference>
<evidence type="ECO:0000313" key="3">
    <source>
        <dbReference type="EMBL" id="KLT41764.1"/>
    </source>
</evidence>
<dbReference type="GO" id="GO:0000815">
    <property type="term" value="C:ESCRT III complex"/>
    <property type="evidence" value="ECO:0007669"/>
    <property type="project" value="TreeGrafter"/>
</dbReference>
<name>A0A0J1B2D0_9TREE</name>
<dbReference type="PANTHER" id="PTHR22761">
    <property type="entry name" value="CHARGED MULTIVESICULAR BODY PROTEIN"/>
    <property type="match status" value="1"/>
</dbReference>
<accession>A0A0J1B2D0</accession>
<dbReference type="GO" id="GO:0006900">
    <property type="term" value="P:vesicle budding from membrane"/>
    <property type="evidence" value="ECO:0007669"/>
    <property type="project" value="TreeGrafter"/>
</dbReference>
<evidence type="ECO:0000256" key="1">
    <source>
        <dbReference type="SAM" id="Coils"/>
    </source>
</evidence>
<evidence type="ECO:0000256" key="2">
    <source>
        <dbReference type="SAM" id="MobiDB-lite"/>
    </source>
</evidence>
<feature type="coiled-coil region" evidence="1">
    <location>
        <begin position="247"/>
        <end position="274"/>
    </location>
</feature>
<dbReference type="STRING" id="879819.A0A0J1B2D0"/>
<dbReference type="EMBL" id="KQ087213">
    <property type="protein sequence ID" value="KLT41764.1"/>
    <property type="molecule type" value="Genomic_DNA"/>
</dbReference>
<dbReference type="PANTHER" id="PTHR22761:SF96">
    <property type="entry name" value="BCDNA.GH08385"/>
    <property type="match status" value="1"/>
</dbReference>
<dbReference type="Proteomes" id="UP000053611">
    <property type="component" value="Unassembled WGS sequence"/>
</dbReference>
<keyword evidence="1" id="KW-0175">Coiled coil</keyword>
<feature type="region of interest" description="Disordered" evidence="2">
    <location>
        <begin position="402"/>
        <end position="518"/>
    </location>
</feature>
<feature type="compositionally biased region" description="Basic and acidic residues" evidence="2">
    <location>
        <begin position="402"/>
        <end position="475"/>
    </location>
</feature>
<dbReference type="GO" id="GO:0032511">
    <property type="term" value="P:late endosome to vacuole transport via multivesicular body sorting pathway"/>
    <property type="evidence" value="ECO:0007669"/>
    <property type="project" value="TreeGrafter"/>
</dbReference>
<dbReference type="RefSeq" id="XP_018278255.1">
    <property type="nucleotide sequence ID" value="XM_018423418.1"/>
</dbReference>
<protein>
    <recommendedName>
        <fullName evidence="5">Snf7-domain-containing protein</fullName>
    </recommendedName>
</protein>
<dbReference type="Pfam" id="PF25880">
    <property type="entry name" value="WHD_CHMP7_1st"/>
    <property type="match status" value="1"/>
</dbReference>
<dbReference type="OrthoDB" id="10250120at2759"/>
<organism evidence="3 4">
    <name type="scientific">Cutaneotrichosporon oleaginosum</name>
    <dbReference type="NCBI Taxonomy" id="879819"/>
    <lineage>
        <taxon>Eukaryota</taxon>
        <taxon>Fungi</taxon>
        <taxon>Dikarya</taxon>
        <taxon>Basidiomycota</taxon>
        <taxon>Agaricomycotina</taxon>
        <taxon>Tremellomycetes</taxon>
        <taxon>Trichosporonales</taxon>
        <taxon>Trichosporonaceae</taxon>
        <taxon>Cutaneotrichosporon</taxon>
    </lineage>
</organism>
<dbReference type="AlphaFoldDB" id="A0A0J1B2D0"/>
<dbReference type="Pfam" id="PF03357">
    <property type="entry name" value="Snf7"/>
    <property type="match status" value="1"/>
</dbReference>
<dbReference type="GO" id="GO:0009898">
    <property type="term" value="C:cytoplasmic side of plasma membrane"/>
    <property type="evidence" value="ECO:0007669"/>
    <property type="project" value="TreeGrafter"/>
</dbReference>
<dbReference type="InterPro" id="IPR005024">
    <property type="entry name" value="Snf7_fam"/>
</dbReference>